<accession>X1P4L5</accession>
<dbReference type="EMBL" id="BARV01041442">
    <property type="protein sequence ID" value="GAI50798.1"/>
    <property type="molecule type" value="Genomic_DNA"/>
</dbReference>
<protein>
    <submittedName>
        <fullName evidence="1">Uncharacterized protein</fullName>
    </submittedName>
</protein>
<evidence type="ECO:0000313" key="1">
    <source>
        <dbReference type="EMBL" id="GAI50798.1"/>
    </source>
</evidence>
<reference evidence="1" key="1">
    <citation type="journal article" date="2014" name="Front. Microbiol.">
        <title>High frequency of phylogenetically diverse reductive dehalogenase-homologous genes in deep subseafloor sedimentary metagenomes.</title>
        <authorList>
            <person name="Kawai M."/>
            <person name="Futagami T."/>
            <person name="Toyoda A."/>
            <person name="Takaki Y."/>
            <person name="Nishi S."/>
            <person name="Hori S."/>
            <person name="Arai W."/>
            <person name="Tsubouchi T."/>
            <person name="Morono Y."/>
            <person name="Uchiyama I."/>
            <person name="Ito T."/>
            <person name="Fujiyama A."/>
            <person name="Inagaki F."/>
            <person name="Takami H."/>
        </authorList>
    </citation>
    <scope>NUCLEOTIDE SEQUENCE</scope>
    <source>
        <strain evidence="1">Expedition CK06-06</strain>
    </source>
</reference>
<proteinExistence type="predicted"/>
<comment type="caution">
    <text evidence="1">The sequence shown here is derived from an EMBL/GenBank/DDBJ whole genome shotgun (WGS) entry which is preliminary data.</text>
</comment>
<sequence length="109" mass="12663">MLSSAAGKTDYTKPTPTDEDDIIRELAEYLESQYSADELHTAKARYVEEVWPEVYINSETKKPYKPHNEEERLICYSEILGIPLVHGLCHLRLWGWVSCSQSYQLHYLA</sequence>
<gene>
    <name evidence="1" type="ORF">S06H3_62732</name>
</gene>
<name>X1P4L5_9ZZZZ</name>
<dbReference type="AlphaFoldDB" id="X1P4L5"/>
<organism evidence="1">
    <name type="scientific">marine sediment metagenome</name>
    <dbReference type="NCBI Taxonomy" id="412755"/>
    <lineage>
        <taxon>unclassified sequences</taxon>
        <taxon>metagenomes</taxon>
        <taxon>ecological metagenomes</taxon>
    </lineage>
</organism>